<dbReference type="InterPro" id="IPR007589">
    <property type="entry name" value="Baculo_VP39"/>
</dbReference>
<evidence type="ECO:0000313" key="1">
    <source>
        <dbReference type="EMBL" id="QBQ01638.1"/>
    </source>
</evidence>
<evidence type="ECO:0000313" key="2">
    <source>
        <dbReference type="Proteomes" id="UP000831479"/>
    </source>
</evidence>
<name>A0AAE6D0I6_9BBAC</name>
<accession>A0AAE6D0I6</accession>
<dbReference type="GO" id="GO:0005198">
    <property type="term" value="F:structural molecule activity"/>
    <property type="evidence" value="ECO:0007669"/>
    <property type="project" value="InterPro"/>
</dbReference>
<protein>
    <submittedName>
        <fullName evidence="1">Vp39</fullName>
    </submittedName>
</protein>
<proteinExistence type="predicted"/>
<keyword evidence="2" id="KW-1185">Reference proteome</keyword>
<gene>
    <name evidence="1" type="ORF">HycuGV_00085</name>
</gene>
<reference evidence="1" key="1">
    <citation type="journal article" date="2019" name="Genomics">
        <title>Genome sequence analysis and organization of the Hyphantria cunea granulovirus (HycuGV-Hc1) from Turkey.</title>
        <authorList>
            <person name="Gencer D."/>
            <person name="Bayramoglu Z."/>
            <person name="Nalcacioglu R."/>
            <person name="Demirbag Z."/>
            <person name="Demir I."/>
        </authorList>
    </citation>
    <scope>NUCLEOTIDE SEQUENCE</scope>
    <source>
        <strain evidence="1">Hc1</strain>
    </source>
</reference>
<organism evidence="1 2">
    <name type="scientific">Hyphantria cunea granulovirus</name>
    <dbReference type="NCBI Taxonomy" id="307448"/>
    <lineage>
        <taxon>Viruses</taxon>
        <taxon>Viruses incertae sedis</taxon>
        <taxon>Naldaviricetes</taxon>
        <taxon>Lefavirales</taxon>
        <taxon>Baculoviridae</taxon>
        <taxon>Betabaculovirus</taxon>
        <taxon>Betabaculovirus hycuneae</taxon>
    </lineage>
</organism>
<dbReference type="Proteomes" id="UP000831479">
    <property type="component" value="Segment"/>
</dbReference>
<dbReference type="GO" id="GO:0019028">
    <property type="term" value="C:viral capsid"/>
    <property type="evidence" value="ECO:0007669"/>
    <property type="project" value="InterPro"/>
</dbReference>
<dbReference type="EMBL" id="MH923363">
    <property type="protein sequence ID" value="QBQ01638.1"/>
    <property type="molecule type" value="Genomic_DNA"/>
</dbReference>
<sequence>MSNVCNLRNFCIFQGVQPPEYLNCGPTKLLCSSDADEDDGTFICNYHLSLYFKIGKMAFQIPSSGGGPPFTMLVGKTLLQQNSKNRIMIPTKDNYETHLKVDMMSATEKFVFYNIYDEPEVTAQGQPGKIRALCESLRGQEFYTEDVLSDLYSIVAQLKGRVNPAIYCRPIIDESTRNYDAVFLGGPEEMAQGGQQAVYDNMPVFIKNLIDRLVRPVVLTVTNIETSYPFNLALVPTCNLEADKGLTAPALYNPEQPPLYNRYGLMREPKFQIRVLYDFEGRASREQRALANLEVYKVARPLLLGTETVVTAT</sequence>
<dbReference type="Pfam" id="PF04501">
    <property type="entry name" value="Baculo_VP39"/>
    <property type="match status" value="1"/>
</dbReference>